<proteinExistence type="predicted"/>
<organism evidence="3 4">
    <name type="scientific">Rhodosorus marinus</name>
    <dbReference type="NCBI Taxonomy" id="101924"/>
    <lineage>
        <taxon>Eukaryota</taxon>
        <taxon>Rhodophyta</taxon>
        <taxon>Stylonematophyceae</taxon>
        <taxon>Stylonematales</taxon>
        <taxon>Stylonemataceae</taxon>
        <taxon>Rhodosorus</taxon>
    </lineage>
</organism>
<dbReference type="SUPFAM" id="SSF46565">
    <property type="entry name" value="Chaperone J-domain"/>
    <property type="match status" value="1"/>
</dbReference>
<evidence type="ECO:0000259" key="2">
    <source>
        <dbReference type="PROSITE" id="PS50076"/>
    </source>
</evidence>
<dbReference type="PRINTS" id="PR00625">
    <property type="entry name" value="JDOMAIN"/>
</dbReference>
<dbReference type="InterPro" id="IPR018253">
    <property type="entry name" value="DnaJ_domain_CS"/>
</dbReference>
<feature type="domain" description="J" evidence="2">
    <location>
        <begin position="29"/>
        <end position="94"/>
    </location>
</feature>
<feature type="chain" id="PRO_5043451541" description="J domain-containing protein" evidence="1">
    <location>
        <begin position="27"/>
        <end position="189"/>
    </location>
</feature>
<dbReference type="PROSITE" id="PS50076">
    <property type="entry name" value="DNAJ_2"/>
    <property type="match status" value="1"/>
</dbReference>
<reference evidence="3 4" key="1">
    <citation type="journal article" date="2023" name="Nat. Commun.">
        <title>Origin of minicircular mitochondrial genomes in red algae.</title>
        <authorList>
            <person name="Lee Y."/>
            <person name="Cho C.H."/>
            <person name="Lee Y.M."/>
            <person name="Park S.I."/>
            <person name="Yang J.H."/>
            <person name="West J.A."/>
            <person name="Bhattacharya D."/>
            <person name="Yoon H.S."/>
        </authorList>
    </citation>
    <scope>NUCLEOTIDE SEQUENCE [LARGE SCALE GENOMIC DNA]</scope>
    <source>
        <strain evidence="3 4">CCMP1338</strain>
        <tissue evidence="3">Whole cell</tissue>
    </source>
</reference>
<dbReference type="InterPro" id="IPR036869">
    <property type="entry name" value="J_dom_sf"/>
</dbReference>
<gene>
    <name evidence="3" type="ORF">NDN08_007470</name>
</gene>
<dbReference type="GO" id="GO:0051087">
    <property type="term" value="F:protein-folding chaperone binding"/>
    <property type="evidence" value="ECO:0007669"/>
    <property type="project" value="TreeGrafter"/>
</dbReference>
<dbReference type="Pfam" id="PF00226">
    <property type="entry name" value="DnaJ"/>
    <property type="match status" value="1"/>
</dbReference>
<dbReference type="GO" id="GO:0044183">
    <property type="term" value="F:protein folding chaperone"/>
    <property type="evidence" value="ECO:0007669"/>
    <property type="project" value="TreeGrafter"/>
</dbReference>
<dbReference type="Proteomes" id="UP001157974">
    <property type="component" value="Unassembled WGS sequence"/>
</dbReference>
<dbReference type="PANTHER" id="PTHR43948:SF10">
    <property type="entry name" value="MRJ, ISOFORM E"/>
    <property type="match status" value="1"/>
</dbReference>
<evidence type="ECO:0000256" key="1">
    <source>
        <dbReference type="SAM" id="SignalP"/>
    </source>
</evidence>
<dbReference type="CDD" id="cd06257">
    <property type="entry name" value="DnaJ"/>
    <property type="match status" value="1"/>
</dbReference>
<dbReference type="GO" id="GO:0005737">
    <property type="term" value="C:cytoplasm"/>
    <property type="evidence" value="ECO:0007669"/>
    <property type="project" value="TreeGrafter"/>
</dbReference>
<keyword evidence="1" id="KW-0732">Signal</keyword>
<evidence type="ECO:0000313" key="4">
    <source>
        <dbReference type="Proteomes" id="UP001157974"/>
    </source>
</evidence>
<dbReference type="SMART" id="SM00271">
    <property type="entry name" value="DnaJ"/>
    <property type="match status" value="1"/>
</dbReference>
<sequence>MGCSRGTSWLLCVFLIIVLVARSVVAGRDYYADLTLDRGASKTEIKAAFRKLARIYHPDRNPKDKNAQKKFQEITTAYEVLSDDKKKEIYDMYGEEGLKEDGGGGGGGGFGGFGGGGFNFGGTTFHFNMGGGGGGSRGRRAGGGRGYGWDDEDLGYGGGWGHQQRREPRTCEKKKVCSPQGCHIIESCS</sequence>
<dbReference type="PROSITE" id="PS00636">
    <property type="entry name" value="DNAJ_1"/>
    <property type="match status" value="1"/>
</dbReference>
<evidence type="ECO:0000313" key="3">
    <source>
        <dbReference type="EMBL" id="KAJ8907356.1"/>
    </source>
</evidence>
<comment type="caution">
    <text evidence="3">The sequence shown here is derived from an EMBL/GenBank/DDBJ whole genome shotgun (WGS) entry which is preliminary data.</text>
</comment>
<protein>
    <recommendedName>
        <fullName evidence="2">J domain-containing protein</fullName>
    </recommendedName>
</protein>
<dbReference type="GO" id="GO:0051082">
    <property type="term" value="F:unfolded protein binding"/>
    <property type="evidence" value="ECO:0007669"/>
    <property type="project" value="TreeGrafter"/>
</dbReference>
<keyword evidence="4" id="KW-1185">Reference proteome</keyword>
<name>A0AAV8UXM8_9RHOD</name>
<dbReference type="AlphaFoldDB" id="A0AAV8UXM8"/>
<dbReference type="PANTHER" id="PTHR43948">
    <property type="entry name" value="DNAJ HOMOLOG SUBFAMILY B"/>
    <property type="match status" value="1"/>
</dbReference>
<feature type="signal peptide" evidence="1">
    <location>
        <begin position="1"/>
        <end position="26"/>
    </location>
</feature>
<dbReference type="EMBL" id="JAMWBK010000002">
    <property type="protein sequence ID" value="KAJ8907356.1"/>
    <property type="molecule type" value="Genomic_DNA"/>
</dbReference>
<dbReference type="Gene3D" id="1.10.287.110">
    <property type="entry name" value="DnaJ domain"/>
    <property type="match status" value="1"/>
</dbReference>
<dbReference type="GO" id="GO:0005634">
    <property type="term" value="C:nucleus"/>
    <property type="evidence" value="ECO:0007669"/>
    <property type="project" value="TreeGrafter"/>
</dbReference>
<dbReference type="InterPro" id="IPR001623">
    <property type="entry name" value="DnaJ_domain"/>
</dbReference>
<accession>A0AAV8UXM8</accession>